<dbReference type="EMBL" id="BAABAA010000006">
    <property type="protein sequence ID" value="GAA3572142.1"/>
    <property type="molecule type" value="Genomic_DNA"/>
</dbReference>
<dbReference type="PROSITE" id="PS51257">
    <property type="entry name" value="PROKAR_LIPOPROTEIN"/>
    <property type="match status" value="1"/>
</dbReference>
<feature type="signal peptide" evidence="2">
    <location>
        <begin position="1"/>
        <end position="21"/>
    </location>
</feature>
<evidence type="ECO:0000313" key="4">
    <source>
        <dbReference type="Proteomes" id="UP001501222"/>
    </source>
</evidence>
<organism evidence="3 4">
    <name type="scientific">Kribbella ginsengisoli</name>
    <dbReference type="NCBI Taxonomy" id="363865"/>
    <lineage>
        <taxon>Bacteria</taxon>
        <taxon>Bacillati</taxon>
        <taxon>Actinomycetota</taxon>
        <taxon>Actinomycetes</taxon>
        <taxon>Propionibacteriales</taxon>
        <taxon>Kribbellaceae</taxon>
        <taxon>Kribbella</taxon>
    </lineage>
</organism>
<evidence type="ECO:0000313" key="3">
    <source>
        <dbReference type="EMBL" id="GAA3572142.1"/>
    </source>
</evidence>
<comment type="caution">
    <text evidence="3">The sequence shown here is derived from an EMBL/GenBank/DDBJ whole genome shotgun (WGS) entry which is preliminary data.</text>
</comment>
<keyword evidence="4" id="KW-1185">Reference proteome</keyword>
<dbReference type="Proteomes" id="UP001501222">
    <property type="component" value="Unassembled WGS sequence"/>
</dbReference>
<dbReference type="RefSeq" id="WP_344843920.1">
    <property type="nucleotide sequence ID" value="NZ_BAABAA010000006.1"/>
</dbReference>
<gene>
    <name evidence="3" type="ORF">GCM10022235_46930</name>
</gene>
<name>A0ABP6XT51_9ACTN</name>
<dbReference type="Gene3D" id="2.50.20.20">
    <property type="match status" value="1"/>
</dbReference>
<evidence type="ECO:0008006" key="5">
    <source>
        <dbReference type="Google" id="ProtNLM"/>
    </source>
</evidence>
<evidence type="ECO:0000256" key="2">
    <source>
        <dbReference type="SAM" id="SignalP"/>
    </source>
</evidence>
<feature type="chain" id="PRO_5047319071" description="LppX_LprAFG lipoprotein" evidence="2">
    <location>
        <begin position="22"/>
        <end position="276"/>
    </location>
</feature>
<accession>A0ABP6XT51</accession>
<feature type="region of interest" description="Disordered" evidence="1">
    <location>
        <begin position="26"/>
        <end position="65"/>
    </location>
</feature>
<keyword evidence="2" id="KW-0732">Signal</keyword>
<feature type="compositionally biased region" description="Low complexity" evidence="1">
    <location>
        <begin position="34"/>
        <end position="52"/>
    </location>
</feature>
<sequence length="276" mass="29034">MKFRNRAVAAAIALPMILGIAACGDKDTAGGGATQPTPTQSTSAPETSTTPEPSTPAPPPVEEPARLTNASFIPTLKSATGKAKSFKSTMVMTVGGQKITATSSQSTNPLAMKMDMVNPMAGGAMQMILVKSNLYISIPKQTGAGKFIQLNLKNSSDPTVKSFGSMLESADPTKSYQGWEKALSSVKFVKSETVGGQKLDRYDVTVDTAKSLKAAGQPVPKGVPKSLVYSVWMGSDKLIYQMKFAMAGVDMQMTMSDYNKPVAIAAPPASKIVGKR</sequence>
<dbReference type="SUPFAM" id="SSF89392">
    <property type="entry name" value="Prokaryotic lipoproteins and lipoprotein localization factors"/>
    <property type="match status" value="1"/>
</dbReference>
<protein>
    <recommendedName>
        <fullName evidence="5">LppX_LprAFG lipoprotein</fullName>
    </recommendedName>
</protein>
<evidence type="ECO:0000256" key="1">
    <source>
        <dbReference type="SAM" id="MobiDB-lite"/>
    </source>
</evidence>
<feature type="compositionally biased region" description="Pro residues" evidence="1">
    <location>
        <begin position="53"/>
        <end position="62"/>
    </location>
</feature>
<dbReference type="InterPro" id="IPR029046">
    <property type="entry name" value="LolA/LolB/LppX"/>
</dbReference>
<reference evidence="4" key="1">
    <citation type="journal article" date="2019" name="Int. J. Syst. Evol. Microbiol.">
        <title>The Global Catalogue of Microorganisms (GCM) 10K type strain sequencing project: providing services to taxonomists for standard genome sequencing and annotation.</title>
        <authorList>
            <consortium name="The Broad Institute Genomics Platform"/>
            <consortium name="The Broad Institute Genome Sequencing Center for Infectious Disease"/>
            <person name="Wu L."/>
            <person name="Ma J."/>
        </authorList>
    </citation>
    <scope>NUCLEOTIDE SEQUENCE [LARGE SCALE GENOMIC DNA]</scope>
    <source>
        <strain evidence="4">JCM 16928</strain>
    </source>
</reference>
<proteinExistence type="predicted"/>